<dbReference type="Proteomes" id="UP001148662">
    <property type="component" value="Unassembled WGS sequence"/>
</dbReference>
<accession>A0ACC1TB78</accession>
<reference evidence="1" key="1">
    <citation type="submission" date="2022-07" db="EMBL/GenBank/DDBJ databases">
        <title>Genome Sequence of Phlebia brevispora.</title>
        <authorList>
            <person name="Buettner E."/>
        </authorList>
    </citation>
    <scope>NUCLEOTIDE SEQUENCE</scope>
    <source>
        <strain evidence="1">MPL23</strain>
    </source>
</reference>
<name>A0ACC1TB78_9APHY</name>
<proteinExistence type="predicted"/>
<evidence type="ECO:0000313" key="2">
    <source>
        <dbReference type="Proteomes" id="UP001148662"/>
    </source>
</evidence>
<protein>
    <submittedName>
        <fullName evidence="1">Uncharacterized protein</fullName>
    </submittedName>
</protein>
<sequence>MFQMQPPALQSLTHHVSAQSPAVLPLMRQPLVHIRQPLVATQSIPDLFSIQPDAFQPTPWPPPLVPEISAYYGQMTLYQQMQLAQEAYIVQQRAKTLESERQQRVAWEAQQCHAQASLEAQQCQAHAFMLQQN</sequence>
<dbReference type="EMBL" id="JANHOG010000199">
    <property type="protein sequence ID" value="KAJ3556923.1"/>
    <property type="molecule type" value="Genomic_DNA"/>
</dbReference>
<evidence type="ECO:0000313" key="1">
    <source>
        <dbReference type="EMBL" id="KAJ3556923.1"/>
    </source>
</evidence>
<gene>
    <name evidence="1" type="ORF">NM688_g1755</name>
</gene>
<comment type="caution">
    <text evidence="1">The sequence shown here is derived from an EMBL/GenBank/DDBJ whole genome shotgun (WGS) entry which is preliminary data.</text>
</comment>
<organism evidence="1 2">
    <name type="scientific">Phlebia brevispora</name>
    <dbReference type="NCBI Taxonomy" id="194682"/>
    <lineage>
        <taxon>Eukaryota</taxon>
        <taxon>Fungi</taxon>
        <taxon>Dikarya</taxon>
        <taxon>Basidiomycota</taxon>
        <taxon>Agaricomycotina</taxon>
        <taxon>Agaricomycetes</taxon>
        <taxon>Polyporales</taxon>
        <taxon>Meruliaceae</taxon>
        <taxon>Phlebia</taxon>
    </lineage>
</organism>
<keyword evidence="2" id="KW-1185">Reference proteome</keyword>